<organism evidence="7 8">
    <name type="scientific">Alkalicoccus luteus</name>
    <dbReference type="NCBI Taxonomy" id="1237094"/>
    <lineage>
        <taxon>Bacteria</taxon>
        <taxon>Bacillati</taxon>
        <taxon>Bacillota</taxon>
        <taxon>Bacilli</taxon>
        <taxon>Bacillales</taxon>
        <taxon>Bacillaceae</taxon>
        <taxon>Alkalicoccus</taxon>
    </lineage>
</organism>
<feature type="transmembrane region" description="Helical" evidence="6">
    <location>
        <begin position="280"/>
        <end position="303"/>
    </location>
</feature>
<dbReference type="InterPro" id="IPR014227">
    <property type="entry name" value="YtvI-like"/>
</dbReference>
<reference evidence="7 8" key="1">
    <citation type="submission" date="2020-03" db="EMBL/GenBank/DDBJ databases">
        <title>Assessment of the enzymatic potential of alkaline-tolerant lipase obtained from Bacillus luteus H11 (technogenic soil) for the bioremediation of saline soils contaminated with petroleum substances.</title>
        <authorList>
            <person name="Kalwasinska A."/>
        </authorList>
    </citation>
    <scope>NUCLEOTIDE SEQUENCE [LARGE SCALE GENOMIC DNA]</scope>
    <source>
        <strain evidence="7 8">H11</strain>
    </source>
</reference>
<dbReference type="GO" id="GO:0055085">
    <property type="term" value="P:transmembrane transport"/>
    <property type="evidence" value="ECO:0007669"/>
    <property type="project" value="TreeGrafter"/>
</dbReference>
<feature type="transmembrane region" description="Helical" evidence="6">
    <location>
        <begin position="221"/>
        <end position="249"/>
    </location>
</feature>
<dbReference type="Pfam" id="PF01594">
    <property type="entry name" value="AI-2E_transport"/>
    <property type="match status" value="1"/>
</dbReference>
<dbReference type="PANTHER" id="PTHR21716:SF68">
    <property type="entry name" value="TRANSPORT PROTEIN YTVI-RELATED"/>
    <property type="match status" value="1"/>
</dbReference>
<feature type="transmembrane region" description="Helical" evidence="6">
    <location>
        <begin position="255"/>
        <end position="273"/>
    </location>
</feature>
<accession>A0A969PTC6</accession>
<evidence type="ECO:0000256" key="3">
    <source>
        <dbReference type="ARBA" id="ARBA00022692"/>
    </source>
</evidence>
<keyword evidence="8" id="KW-1185">Reference proteome</keyword>
<dbReference type="EMBL" id="JAATHJ010000029">
    <property type="protein sequence ID" value="NJP38744.1"/>
    <property type="molecule type" value="Genomic_DNA"/>
</dbReference>
<evidence type="ECO:0000256" key="2">
    <source>
        <dbReference type="ARBA" id="ARBA00009773"/>
    </source>
</evidence>
<feature type="transmembrane region" description="Helical" evidence="6">
    <location>
        <begin position="38"/>
        <end position="55"/>
    </location>
</feature>
<comment type="caution">
    <text evidence="7">The sequence shown here is derived from an EMBL/GenBank/DDBJ whole genome shotgun (WGS) entry which is preliminary data.</text>
</comment>
<keyword evidence="3 6" id="KW-0812">Transmembrane</keyword>
<comment type="subcellular location">
    <subcellularLocation>
        <location evidence="1">Membrane</location>
        <topology evidence="1">Multi-pass membrane protein</topology>
    </subcellularLocation>
</comment>
<evidence type="ECO:0000256" key="1">
    <source>
        <dbReference type="ARBA" id="ARBA00004141"/>
    </source>
</evidence>
<keyword evidence="4 6" id="KW-1133">Transmembrane helix</keyword>
<protein>
    <submittedName>
        <fullName evidence="7">Sporulation integral membrane protein YtvI</fullName>
    </submittedName>
</protein>
<feature type="transmembrane region" description="Helical" evidence="6">
    <location>
        <begin position="67"/>
        <end position="93"/>
    </location>
</feature>
<comment type="similarity">
    <text evidence="2">Belongs to the autoinducer-2 exporter (AI-2E) (TC 2.A.86) family.</text>
</comment>
<evidence type="ECO:0000313" key="7">
    <source>
        <dbReference type="EMBL" id="NJP38744.1"/>
    </source>
</evidence>
<proteinExistence type="inferred from homology"/>
<sequence>MIVTKNHAWIMLRLLFVLLFTGLLFYVFIWVFKATYPFWLAAILVWMFYPLIRLLRQRLRLPNTLAVIVTLLLSISALLGALTGIIFLIVIGVRHLSQFIPQWIESTSREVQSFFNETLFPFWQGLTGAFDTLSPEQQDAVGTGITTLGTRLAESFTEGGQGFTEALRSIVIFVPTSIVVIVFVFIAFYFIGKDWERIFGYMYQKTPAVFMKKSKAFKTMFQYRVFGFIRAQVVLMLIASLIVLIGLAILQVENAVTIAFIVGIAEILPYLGSGTILIPWMIYMFLTGSIGMGIGLAVVYAVTVLVRQSIEPKVLSTSMNLNALAVLIALFAGFQLFGVAGVFLGPFLLVIFVILKDIGVMNDLLRFVRYGFVDEKEEKEIVIRPK</sequence>
<name>A0A969PTC6_9BACI</name>
<evidence type="ECO:0000256" key="4">
    <source>
        <dbReference type="ARBA" id="ARBA00022989"/>
    </source>
</evidence>
<feature type="transmembrane region" description="Helical" evidence="6">
    <location>
        <begin position="323"/>
        <end position="355"/>
    </location>
</feature>
<feature type="transmembrane region" description="Helical" evidence="6">
    <location>
        <begin position="170"/>
        <end position="192"/>
    </location>
</feature>
<feature type="transmembrane region" description="Helical" evidence="6">
    <location>
        <begin position="12"/>
        <end position="32"/>
    </location>
</feature>
<dbReference type="PANTHER" id="PTHR21716">
    <property type="entry name" value="TRANSMEMBRANE PROTEIN"/>
    <property type="match status" value="1"/>
</dbReference>
<dbReference type="GO" id="GO:0016020">
    <property type="term" value="C:membrane"/>
    <property type="evidence" value="ECO:0007669"/>
    <property type="project" value="UniProtKB-SubCell"/>
</dbReference>
<evidence type="ECO:0000256" key="5">
    <source>
        <dbReference type="ARBA" id="ARBA00023136"/>
    </source>
</evidence>
<keyword evidence="5 6" id="KW-0472">Membrane</keyword>
<gene>
    <name evidence="7" type="primary">ytvI</name>
    <name evidence="7" type="ORF">HCN83_14340</name>
</gene>
<dbReference type="AlphaFoldDB" id="A0A969PTC6"/>
<dbReference type="NCBIfam" id="TIGR02872">
    <property type="entry name" value="spore_ytvI"/>
    <property type="match status" value="1"/>
</dbReference>
<evidence type="ECO:0000256" key="6">
    <source>
        <dbReference type="SAM" id="Phobius"/>
    </source>
</evidence>
<evidence type="ECO:0000313" key="8">
    <source>
        <dbReference type="Proteomes" id="UP000752012"/>
    </source>
</evidence>
<dbReference type="Proteomes" id="UP000752012">
    <property type="component" value="Unassembled WGS sequence"/>
</dbReference>
<dbReference type="InterPro" id="IPR002549">
    <property type="entry name" value="AI-2E-like"/>
</dbReference>